<gene>
    <name evidence="1" type="ORF">ABID43_004836</name>
</gene>
<sequence length="322" mass="35566">MSIEDRIARARVEFQTFRLSNALVERLALELEVLRKVGEGSRLLWEGKGRKGKRLEQMYLPVIGPSRCGKSTGIKTFIENLDVVGNDDEIRSVVHVTLSAKATIKTLGSDILEEYEDPEFEEGTATKLLRRAANHIEKAKTDLLILDEVHHLIDNDKGGTVAMSVAETIKRMLIRGACPVVLVGTEQAMPLITKNVQLQGRAYNPVIARPLDLATKTGLAEFRDHCVGFDLMLVRHRIFRKPSGLVVGDVPAFAYDVSGGIIGLASRLFEIASEKAMVRGGDRIEDRDLSSAVEDWAIPLGITDHNPWTHGRKPLKSKKAGT</sequence>
<proteinExistence type="predicted"/>
<dbReference type="Proteomes" id="UP001549145">
    <property type="component" value="Unassembled WGS sequence"/>
</dbReference>
<dbReference type="Gene3D" id="3.40.50.300">
    <property type="entry name" value="P-loop containing nucleotide triphosphate hydrolases"/>
    <property type="match status" value="1"/>
</dbReference>
<comment type="caution">
    <text evidence="1">The sequence shown here is derived from an EMBL/GenBank/DDBJ whole genome shotgun (WGS) entry which is preliminary data.</text>
</comment>
<name>A0ABV2LBQ4_9HYPH</name>
<dbReference type="Pfam" id="PF05621">
    <property type="entry name" value="TniB"/>
    <property type="match status" value="1"/>
</dbReference>
<dbReference type="RefSeq" id="WP_354466206.1">
    <property type="nucleotide sequence ID" value="NZ_JBEPMM010000025.1"/>
</dbReference>
<dbReference type="InterPro" id="IPR008868">
    <property type="entry name" value="TniB"/>
</dbReference>
<evidence type="ECO:0008006" key="3">
    <source>
        <dbReference type="Google" id="ProtNLM"/>
    </source>
</evidence>
<evidence type="ECO:0000313" key="2">
    <source>
        <dbReference type="Proteomes" id="UP001549145"/>
    </source>
</evidence>
<evidence type="ECO:0000313" key="1">
    <source>
        <dbReference type="EMBL" id="MET3695268.1"/>
    </source>
</evidence>
<dbReference type="EMBL" id="JBEPMM010000025">
    <property type="protein sequence ID" value="MET3695268.1"/>
    <property type="molecule type" value="Genomic_DNA"/>
</dbReference>
<keyword evidence="2" id="KW-1185">Reference proteome</keyword>
<reference evidence="1 2" key="1">
    <citation type="submission" date="2024-06" db="EMBL/GenBank/DDBJ databases">
        <title>Genomic Encyclopedia of Type Strains, Phase IV (KMG-IV): sequencing the most valuable type-strain genomes for metagenomic binning, comparative biology and taxonomic classification.</title>
        <authorList>
            <person name="Goeker M."/>
        </authorList>
    </citation>
    <scope>NUCLEOTIDE SEQUENCE [LARGE SCALE GENOMIC DNA]</scope>
    <source>
        <strain evidence="1 2">DSM 21331</strain>
    </source>
</reference>
<dbReference type="SUPFAM" id="SSF52540">
    <property type="entry name" value="P-loop containing nucleoside triphosphate hydrolases"/>
    <property type="match status" value="1"/>
</dbReference>
<accession>A0ABV2LBQ4</accession>
<protein>
    <recommendedName>
        <fullName evidence="3">AAA+ ATPase domain-containing protein</fullName>
    </recommendedName>
</protein>
<organism evidence="1 2">
    <name type="scientific">Methylobacterium goesingense</name>
    <dbReference type="NCBI Taxonomy" id="243690"/>
    <lineage>
        <taxon>Bacteria</taxon>
        <taxon>Pseudomonadati</taxon>
        <taxon>Pseudomonadota</taxon>
        <taxon>Alphaproteobacteria</taxon>
        <taxon>Hyphomicrobiales</taxon>
        <taxon>Methylobacteriaceae</taxon>
        <taxon>Methylobacterium</taxon>
    </lineage>
</organism>
<dbReference type="InterPro" id="IPR027417">
    <property type="entry name" value="P-loop_NTPase"/>
</dbReference>